<keyword evidence="2" id="KW-1185">Reference proteome</keyword>
<protein>
    <submittedName>
        <fullName evidence="1">DUF2442 domain-containing protein</fullName>
    </submittedName>
</protein>
<dbReference type="Proteomes" id="UP001165444">
    <property type="component" value="Unassembled WGS sequence"/>
</dbReference>
<dbReference type="EMBL" id="JAKZMM010000010">
    <property type="protein sequence ID" value="MCJ2380112.1"/>
    <property type="molecule type" value="Genomic_DNA"/>
</dbReference>
<dbReference type="Pfam" id="PF10387">
    <property type="entry name" value="DUF2442"/>
    <property type="match status" value="1"/>
</dbReference>
<dbReference type="InterPro" id="IPR018841">
    <property type="entry name" value="DUF2442"/>
</dbReference>
<name>A0ABT0BZB9_9BACT</name>
<sequence>MDTIFIDKVWLTETAVWIRTVDGKEACENFNEYPRLKYATPEQRSHYTLSAEGIHWEELDEDLCFDGFFHEKKQNPLYQLFITHPELNASAIARRLGLSQSLFAQYISGSKKPSKERLEEILETIRSIGRDLANIHVA</sequence>
<proteinExistence type="predicted"/>
<dbReference type="CDD" id="cd00093">
    <property type="entry name" value="HTH_XRE"/>
    <property type="match status" value="1"/>
</dbReference>
<accession>A0ABT0BZB9</accession>
<dbReference type="InterPro" id="IPR001387">
    <property type="entry name" value="Cro/C1-type_HTH"/>
</dbReference>
<evidence type="ECO:0000313" key="1">
    <source>
        <dbReference type="EMBL" id="MCJ2380112.1"/>
    </source>
</evidence>
<dbReference type="RefSeq" id="WP_243323820.1">
    <property type="nucleotide sequence ID" value="NZ_JAKZMM010000010.1"/>
</dbReference>
<evidence type="ECO:0000313" key="2">
    <source>
        <dbReference type="Proteomes" id="UP001165444"/>
    </source>
</evidence>
<comment type="caution">
    <text evidence="1">The sequence shown here is derived from an EMBL/GenBank/DDBJ whole genome shotgun (WGS) entry which is preliminary data.</text>
</comment>
<gene>
    <name evidence="1" type="ORF">MUN53_05700</name>
</gene>
<reference evidence="1 2" key="1">
    <citation type="submission" date="2022-03" db="EMBL/GenBank/DDBJ databases">
        <title>Parabacteroides sp. nov. isolated from swine feces.</title>
        <authorList>
            <person name="Bak J.E."/>
        </authorList>
    </citation>
    <scope>NUCLEOTIDE SEQUENCE [LARGE SCALE GENOMIC DNA]</scope>
    <source>
        <strain evidence="1 2">AGMB00274</strain>
    </source>
</reference>
<dbReference type="Gene3D" id="3.30.2020.40">
    <property type="entry name" value="Uncharacterised protein PF10387, DUF2442"/>
    <property type="match status" value="1"/>
</dbReference>
<organism evidence="1 2">
    <name type="scientific">Parabacteroides faecalis</name>
    <dbReference type="NCBI Taxonomy" id="2924040"/>
    <lineage>
        <taxon>Bacteria</taxon>
        <taxon>Pseudomonadati</taxon>
        <taxon>Bacteroidota</taxon>
        <taxon>Bacteroidia</taxon>
        <taxon>Bacteroidales</taxon>
        <taxon>Tannerellaceae</taxon>
        <taxon>Parabacteroides</taxon>
    </lineage>
</organism>